<keyword evidence="3" id="KW-0808">Transferase</keyword>
<dbReference type="InterPro" id="IPR015422">
    <property type="entry name" value="PyrdxlP-dep_Trfase_small"/>
</dbReference>
<dbReference type="SUPFAM" id="SSF53383">
    <property type="entry name" value="PLP-dependent transferases"/>
    <property type="match status" value="1"/>
</dbReference>
<dbReference type="AlphaFoldDB" id="A0A0P0R632"/>
<protein>
    <submittedName>
        <fullName evidence="3">Aminotransferase, DegT/DnrJ/EryC1/StrS family</fullName>
    </submittedName>
</protein>
<accession>A0A0P0R632</accession>
<dbReference type="KEGG" id="bcai:K788_0003655"/>
<dbReference type="Gene3D" id="3.40.640.10">
    <property type="entry name" value="Type I PLP-dependent aspartate aminotransferase-like (Major domain)"/>
    <property type="match status" value="1"/>
</dbReference>
<dbReference type="Gene3D" id="3.90.1150.10">
    <property type="entry name" value="Aspartate Aminotransferase, domain 1"/>
    <property type="match status" value="1"/>
</dbReference>
<keyword evidence="2" id="KW-0663">Pyridoxal phosphate</keyword>
<organism evidence="3 4">
    <name type="scientific">Paraburkholderia caribensis MBA4</name>
    <dbReference type="NCBI Taxonomy" id="1323664"/>
    <lineage>
        <taxon>Bacteria</taxon>
        <taxon>Pseudomonadati</taxon>
        <taxon>Pseudomonadota</taxon>
        <taxon>Betaproteobacteria</taxon>
        <taxon>Burkholderiales</taxon>
        <taxon>Burkholderiaceae</taxon>
        <taxon>Paraburkholderia</taxon>
    </lineage>
</organism>
<dbReference type="PANTHER" id="PTHR30244">
    <property type="entry name" value="TRANSAMINASE"/>
    <property type="match status" value="1"/>
</dbReference>
<dbReference type="GO" id="GO:0030170">
    <property type="term" value="F:pyridoxal phosphate binding"/>
    <property type="evidence" value="ECO:0007669"/>
    <property type="project" value="TreeGrafter"/>
</dbReference>
<reference evidence="3 4" key="1">
    <citation type="journal article" date="2014" name="Genome Announc.">
        <title>Draft Genome Sequence of the Haloacid-Degrading Burkholderia caribensis Strain MBA4.</title>
        <authorList>
            <person name="Pan Y."/>
            <person name="Kong K.F."/>
            <person name="Tsang J.S."/>
        </authorList>
    </citation>
    <scope>NUCLEOTIDE SEQUENCE [LARGE SCALE GENOMIC DNA]</scope>
    <source>
        <strain evidence="3 4">MBA4</strain>
    </source>
</reference>
<proteinExistence type="inferred from homology"/>
<dbReference type="EMBL" id="CP012746">
    <property type="protein sequence ID" value="ALL63604.1"/>
    <property type="molecule type" value="Genomic_DNA"/>
</dbReference>
<dbReference type="GO" id="GO:0000271">
    <property type="term" value="P:polysaccharide biosynthetic process"/>
    <property type="evidence" value="ECO:0007669"/>
    <property type="project" value="TreeGrafter"/>
</dbReference>
<evidence type="ECO:0000313" key="3">
    <source>
        <dbReference type="EMBL" id="ALL63604.1"/>
    </source>
</evidence>
<dbReference type="InterPro" id="IPR000653">
    <property type="entry name" value="DegT/StrS_aminotransferase"/>
</dbReference>
<dbReference type="Pfam" id="PF01041">
    <property type="entry name" value="DegT_DnrJ_EryC1"/>
    <property type="match status" value="1"/>
</dbReference>
<dbReference type="RefSeq" id="WP_051453704.1">
    <property type="nucleotide sequence ID" value="NZ_CP012746.1"/>
</dbReference>
<comment type="similarity">
    <text evidence="1 2">Belongs to the DegT/DnrJ/EryC1 family.</text>
</comment>
<dbReference type="PANTHER" id="PTHR30244:SF34">
    <property type="entry name" value="DTDP-4-AMINO-4,6-DIDEOXYGALACTOSE TRANSAMINASE"/>
    <property type="match status" value="1"/>
</dbReference>
<evidence type="ECO:0000313" key="4">
    <source>
        <dbReference type="Proteomes" id="UP000019146"/>
    </source>
</evidence>
<name>A0A0P0R632_9BURK</name>
<dbReference type="PIRSF" id="PIRSF000390">
    <property type="entry name" value="PLP_StrS"/>
    <property type="match status" value="1"/>
</dbReference>
<dbReference type="GeneID" id="69967843"/>
<evidence type="ECO:0000256" key="1">
    <source>
        <dbReference type="ARBA" id="ARBA00037999"/>
    </source>
</evidence>
<keyword evidence="3" id="KW-0032">Aminotransferase</keyword>
<dbReference type="Proteomes" id="UP000019146">
    <property type="component" value="Chromosome 1"/>
</dbReference>
<dbReference type="InterPro" id="IPR015424">
    <property type="entry name" value="PyrdxlP-dep_Trfase"/>
</dbReference>
<dbReference type="GO" id="GO:0008483">
    <property type="term" value="F:transaminase activity"/>
    <property type="evidence" value="ECO:0007669"/>
    <property type="project" value="UniProtKB-KW"/>
</dbReference>
<sequence length="382" mass="39887">MNTHTLTPAFARTVALGQQNIPSREKYEAAMRDIFERRYYTNQGPLAREFEARLQRFLDVRHAVCVTNATIGLMMAFDALAARGSALVPAAGNPALLHALAWCGVDAVACDAEAANGQLSIERAARLIADGKPAVLVGANLWGGACDAAALRSLGDQYRIPVLFDSLQAFGSTVSGVRAGAAGCIEVFSFGLDDVLYAGGGACVVTDDDALAARLRNIRSSYGAGAPVSVEKTSNGRMSEAQAALGLIGLDDFATHQAHNRKLFDAYRDGLASIAGVRVIEPSHAVRSNHQNLVCEIDVDSCGVTRDQLIQILSANHVEARAVAAGEVRGAHAQSLPAAARIGASWLLLPIGAQVSVADIAAIVELIASAVAGQVSRQGAHA</sequence>
<gene>
    <name evidence="3" type="ORF">K788_0003655</name>
</gene>
<dbReference type="InterPro" id="IPR015421">
    <property type="entry name" value="PyrdxlP-dep_Trfase_major"/>
</dbReference>
<evidence type="ECO:0000256" key="2">
    <source>
        <dbReference type="RuleBase" id="RU004508"/>
    </source>
</evidence>